<dbReference type="AlphaFoldDB" id="C6Y1G9"/>
<reference evidence="7 8" key="1">
    <citation type="journal article" date="2009" name="Stand. Genomic Sci.">
        <title>Complete genome sequence of Pedobacter heparinus type strain (HIM 762-3).</title>
        <authorList>
            <person name="Han C."/>
            <person name="Spring S."/>
            <person name="Lapidus A."/>
            <person name="Del Rio T.G."/>
            <person name="Tice H."/>
            <person name="Copeland A."/>
            <person name="Cheng J.F."/>
            <person name="Lucas S."/>
            <person name="Chen F."/>
            <person name="Nolan M."/>
            <person name="Bruce D."/>
            <person name="Goodwin L."/>
            <person name="Pitluck S."/>
            <person name="Ivanova N."/>
            <person name="Mavromatis K."/>
            <person name="Mikhailova N."/>
            <person name="Pati A."/>
            <person name="Chen A."/>
            <person name="Palaniappan K."/>
            <person name="Land M."/>
            <person name="Hauser L."/>
            <person name="Chang Y.J."/>
            <person name="Jeffries C.C."/>
            <person name="Saunders E."/>
            <person name="Chertkov O."/>
            <person name="Brettin T."/>
            <person name="Goker M."/>
            <person name="Rohde M."/>
            <person name="Bristow J."/>
            <person name="Eisen J.A."/>
            <person name="Markowitz V."/>
            <person name="Hugenholtz P."/>
            <person name="Kyrpides N.C."/>
            <person name="Klenk H.P."/>
            <person name="Detter J.C."/>
        </authorList>
    </citation>
    <scope>NUCLEOTIDE SEQUENCE [LARGE SCALE GENOMIC DNA]</scope>
    <source>
        <strain evidence="8">ATCC 13125 / DSM 2366 / CIP 104194 / JCM 7457 / NBRC 12017 / NCIMB 9290 / NRRL B-14731 / HIM 762-3</strain>
    </source>
</reference>
<dbReference type="InterPro" id="IPR014327">
    <property type="entry name" value="RNA_pol_sigma70_bacteroid"/>
</dbReference>
<dbReference type="InterPro" id="IPR013325">
    <property type="entry name" value="RNA_pol_sigma_r2"/>
</dbReference>
<protein>
    <submittedName>
        <fullName evidence="7">RNA polymerase sigma factor, sigma-70 family</fullName>
    </submittedName>
</protein>
<gene>
    <name evidence="7" type="ordered locus">Phep_0723</name>
</gene>
<dbReference type="Pfam" id="PF08281">
    <property type="entry name" value="Sigma70_r4_2"/>
    <property type="match status" value="1"/>
</dbReference>
<dbReference type="InterPro" id="IPR007627">
    <property type="entry name" value="RNA_pol_sigma70_r2"/>
</dbReference>
<evidence type="ECO:0000259" key="5">
    <source>
        <dbReference type="Pfam" id="PF04542"/>
    </source>
</evidence>
<dbReference type="InterPro" id="IPR039425">
    <property type="entry name" value="RNA_pol_sigma-70-like"/>
</dbReference>
<organism evidence="7 8">
    <name type="scientific">Pedobacter heparinus (strain ATCC 13125 / DSM 2366 / CIP 104194 / JCM 7457 / NBRC 12017 / NCIMB 9290 / NRRL B-14731 / HIM 762-3)</name>
    <dbReference type="NCBI Taxonomy" id="485917"/>
    <lineage>
        <taxon>Bacteria</taxon>
        <taxon>Pseudomonadati</taxon>
        <taxon>Bacteroidota</taxon>
        <taxon>Sphingobacteriia</taxon>
        <taxon>Sphingobacteriales</taxon>
        <taxon>Sphingobacteriaceae</taxon>
        <taxon>Pedobacter</taxon>
    </lineage>
</organism>
<dbReference type="GO" id="GO:0006352">
    <property type="term" value="P:DNA-templated transcription initiation"/>
    <property type="evidence" value="ECO:0007669"/>
    <property type="project" value="InterPro"/>
</dbReference>
<accession>C6Y1G9</accession>
<keyword evidence="3" id="KW-0731">Sigma factor</keyword>
<evidence type="ECO:0000313" key="7">
    <source>
        <dbReference type="EMBL" id="ACU02945.1"/>
    </source>
</evidence>
<dbReference type="HOGENOM" id="CLU_047691_4_1_10"/>
<evidence type="ECO:0000256" key="1">
    <source>
        <dbReference type="ARBA" id="ARBA00010641"/>
    </source>
</evidence>
<dbReference type="InterPro" id="IPR014284">
    <property type="entry name" value="RNA_pol_sigma-70_dom"/>
</dbReference>
<dbReference type="InterPro" id="IPR013324">
    <property type="entry name" value="RNA_pol_sigma_r3/r4-like"/>
</dbReference>
<evidence type="ECO:0000256" key="3">
    <source>
        <dbReference type="ARBA" id="ARBA00023082"/>
    </source>
</evidence>
<dbReference type="GO" id="GO:0003677">
    <property type="term" value="F:DNA binding"/>
    <property type="evidence" value="ECO:0007669"/>
    <property type="project" value="InterPro"/>
</dbReference>
<keyword evidence="4" id="KW-0804">Transcription</keyword>
<dbReference type="NCBIfam" id="TIGR02985">
    <property type="entry name" value="Sig70_bacteroi1"/>
    <property type="match status" value="1"/>
</dbReference>
<dbReference type="NCBIfam" id="TIGR02937">
    <property type="entry name" value="sigma70-ECF"/>
    <property type="match status" value="1"/>
</dbReference>
<dbReference type="Proteomes" id="UP000000852">
    <property type="component" value="Chromosome"/>
</dbReference>
<keyword evidence="8" id="KW-1185">Reference proteome</keyword>
<dbReference type="InterPro" id="IPR013249">
    <property type="entry name" value="RNA_pol_sigma70_r4_t2"/>
</dbReference>
<dbReference type="PANTHER" id="PTHR43133:SF46">
    <property type="entry name" value="RNA POLYMERASE SIGMA-70 FACTOR ECF SUBFAMILY"/>
    <property type="match status" value="1"/>
</dbReference>
<dbReference type="RefSeq" id="WP_012780891.1">
    <property type="nucleotide sequence ID" value="NC_013061.1"/>
</dbReference>
<dbReference type="KEGG" id="phe:Phep_0723"/>
<dbReference type="Gene3D" id="1.10.10.10">
    <property type="entry name" value="Winged helix-like DNA-binding domain superfamily/Winged helix DNA-binding domain"/>
    <property type="match status" value="1"/>
</dbReference>
<name>C6Y1G9_PEDHD</name>
<feature type="domain" description="RNA polymerase sigma-70 region 2" evidence="5">
    <location>
        <begin position="28"/>
        <end position="93"/>
    </location>
</feature>
<evidence type="ECO:0000313" key="8">
    <source>
        <dbReference type="Proteomes" id="UP000000852"/>
    </source>
</evidence>
<evidence type="ECO:0000256" key="2">
    <source>
        <dbReference type="ARBA" id="ARBA00023015"/>
    </source>
</evidence>
<dbReference type="eggNOG" id="COG1595">
    <property type="taxonomic scope" value="Bacteria"/>
</dbReference>
<dbReference type="Pfam" id="PF04542">
    <property type="entry name" value="Sigma70_r2"/>
    <property type="match status" value="1"/>
</dbReference>
<dbReference type="OrthoDB" id="659569at2"/>
<dbReference type="SUPFAM" id="SSF88659">
    <property type="entry name" value="Sigma3 and sigma4 domains of RNA polymerase sigma factors"/>
    <property type="match status" value="1"/>
</dbReference>
<dbReference type="EMBL" id="CP001681">
    <property type="protein sequence ID" value="ACU02945.1"/>
    <property type="molecule type" value="Genomic_DNA"/>
</dbReference>
<dbReference type="Gene3D" id="1.10.1740.10">
    <property type="match status" value="1"/>
</dbReference>
<comment type="similarity">
    <text evidence="1">Belongs to the sigma-70 factor family. ECF subfamily.</text>
</comment>
<evidence type="ECO:0000259" key="6">
    <source>
        <dbReference type="Pfam" id="PF08281"/>
    </source>
</evidence>
<dbReference type="STRING" id="485917.Phep_0723"/>
<keyword evidence="2" id="KW-0805">Transcription regulation</keyword>
<sequence length="195" mass="23068">MLEYHKLNDNELTDLVRKSDELAFAEIYQRYWTIMYMHALKMLKNEEDARDVIQELFTTLWSKCQSLTSSINLSGYLYTIVRNKVLDLIEQKKTRSIHLESLALYLEEHHNKTLEDLTEREMMQALDHEIGQLPGKMRVIFQMRVKEHKTYKEIAEALEISDKTVKKQVSNAIKLIKPKLSGFTGWPLLLYFLSR</sequence>
<feature type="domain" description="RNA polymerase sigma factor 70 region 4 type 2" evidence="6">
    <location>
        <begin position="124"/>
        <end position="174"/>
    </location>
</feature>
<proteinExistence type="inferred from homology"/>
<dbReference type="GO" id="GO:0016987">
    <property type="term" value="F:sigma factor activity"/>
    <property type="evidence" value="ECO:0007669"/>
    <property type="project" value="UniProtKB-KW"/>
</dbReference>
<dbReference type="InterPro" id="IPR036388">
    <property type="entry name" value="WH-like_DNA-bd_sf"/>
</dbReference>
<dbReference type="SUPFAM" id="SSF88946">
    <property type="entry name" value="Sigma2 domain of RNA polymerase sigma factors"/>
    <property type="match status" value="1"/>
</dbReference>
<dbReference type="PANTHER" id="PTHR43133">
    <property type="entry name" value="RNA POLYMERASE ECF-TYPE SIGMA FACTO"/>
    <property type="match status" value="1"/>
</dbReference>
<evidence type="ECO:0000256" key="4">
    <source>
        <dbReference type="ARBA" id="ARBA00023163"/>
    </source>
</evidence>